<protein>
    <submittedName>
        <fullName evidence="1">Uncharacterized protein</fullName>
    </submittedName>
</protein>
<sequence length="71" mass="8053">MAKTVLRQVPCAPQGSWVMDQLVGWLLGVRLPTVPLEPTEAQLRRDEIRAAHRRRADPGARQRQVLARRAC</sequence>
<evidence type="ECO:0000313" key="3">
    <source>
        <dbReference type="Proteomes" id="UP000070598"/>
    </source>
</evidence>
<evidence type="ECO:0000313" key="2">
    <source>
        <dbReference type="EMBL" id="KWX09550.1"/>
    </source>
</evidence>
<gene>
    <name evidence="1" type="ORF">TH66_07715</name>
    <name evidence="2" type="ORF">TR74_08895</name>
</gene>
<comment type="caution">
    <text evidence="1">The sequence shown here is derived from an EMBL/GenBank/DDBJ whole genome shotgun (WGS) entry which is preliminary data.</text>
</comment>
<reference evidence="3" key="1">
    <citation type="submission" date="2015-02" db="EMBL/GenBank/DDBJ databases">
        <title>Physiological reanalysis, assessment of diazotrophy, and genome sequences of multiple isolates of Streptomyces thermoautotrophicus.</title>
        <authorList>
            <person name="MacKellar D.C."/>
            <person name="Lieber L."/>
            <person name="Norman J."/>
            <person name="Bolger A."/>
            <person name="Tobin C."/>
            <person name="Murray J.W."/>
            <person name="Friesen M."/>
            <person name="Prell J."/>
        </authorList>
    </citation>
    <scope>NUCLEOTIDE SEQUENCE [LARGE SCALE GENOMIC DNA]</scope>
    <source>
        <strain evidence="3">UBT1</strain>
    </source>
</reference>
<dbReference type="EMBL" id="JYIJ01000015">
    <property type="protein sequence ID" value="KWX04454.1"/>
    <property type="molecule type" value="Genomic_DNA"/>
</dbReference>
<reference evidence="1 4" key="2">
    <citation type="submission" date="2015-02" db="EMBL/GenBank/DDBJ databases">
        <title>Physiological reanalysis, assessment of diazotrophy, and genome sequences of multiple isolates of Streptomyces thermoautotrophicus.</title>
        <authorList>
            <person name="MacKellar D.C."/>
            <person name="Lieber L."/>
            <person name="Norman J."/>
            <person name="Bolger A."/>
            <person name="Tobin C."/>
            <person name="Murray J.W."/>
            <person name="Prell J."/>
        </authorList>
    </citation>
    <scope>NUCLEOTIDE SEQUENCE [LARGE SCALE GENOMIC DNA]</scope>
    <source>
        <strain evidence="1 4">UBT1</strain>
    </source>
</reference>
<dbReference type="EMBL" id="JYIK01000784">
    <property type="protein sequence ID" value="KWX09550.1"/>
    <property type="molecule type" value="Genomic_DNA"/>
</dbReference>
<evidence type="ECO:0000313" key="1">
    <source>
        <dbReference type="EMBL" id="KWX04454.1"/>
    </source>
</evidence>
<dbReference type="AlphaFoldDB" id="A0A132N2Y7"/>
<evidence type="ECO:0000313" key="4">
    <source>
        <dbReference type="Proteomes" id="UP000070659"/>
    </source>
</evidence>
<accession>A0A132N2Y7</accession>
<organism evidence="1 4">
    <name type="scientific">Carbonactinospora thermoautotrophica</name>
    <dbReference type="NCBI Taxonomy" id="1469144"/>
    <lineage>
        <taxon>Bacteria</taxon>
        <taxon>Bacillati</taxon>
        <taxon>Actinomycetota</taxon>
        <taxon>Actinomycetes</taxon>
        <taxon>Kitasatosporales</taxon>
        <taxon>Carbonactinosporaceae</taxon>
        <taxon>Carbonactinospora</taxon>
    </lineage>
</organism>
<dbReference type="Proteomes" id="UP000070598">
    <property type="component" value="Unassembled WGS sequence"/>
</dbReference>
<name>A0A132N2Y7_9ACTN</name>
<proteinExistence type="predicted"/>
<dbReference type="PATRIC" id="fig|1469144.8.peg.3912"/>
<dbReference type="Proteomes" id="UP000070659">
    <property type="component" value="Unassembled WGS sequence"/>
</dbReference>
<dbReference type="RefSeq" id="WP_066885753.1">
    <property type="nucleotide sequence ID" value="NZ_CP171739.1"/>
</dbReference>